<proteinExistence type="predicted"/>
<comment type="caution">
    <text evidence="6">The sequence shown here is derived from an EMBL/GenBank/DDBJ whole genome shotgun (WGS) entry which is preliminary data.</text>
</comment>
<name>A0ABV2IY21_9HYPH</name>
<feature type="domain" description="O-GlcNAc transferase C-terminal" evidence="5">
    <location>
        <begin position="416"/>
        <end position="600"/>
    </location>
</feature>
<organism evidence="6 7">
    <name type="scientific">Rhizobium aquaticum</name>
    <dbReference type="NCBI Taxonomy" id="1549636"/>
    <lineage>
        <taxon>Bacteria</taxon>
        <taxon>Pseudomonadati</taxon>
        <taxon>Pseudomonadota</taxon>
        <taxon>Alphaproteobacteria</taxon>
        <taxon>Hyphomicrobiales</taxon>
        <taxon>Rhizobiaceae</taxon>
        <taxon>Rhizobium/Agrobacterium group</taxon>
        <taxon>Rhizobium</taxon>
    </lineage>
</organism>
<dbReference type="PANTHER" id="PTHR44366">
    <property type="entry name" value="UDP-N-ACETYLGLUCOSAMINE--PEPTIDE N-ACETYLGLUCOSAMINYLTRANSFERASE 110 KDA SUBUNIT"/>
    <property type="match status" value="1"/>
</dbReference>
<dbReference type="Proteomes" id="UP001549047">
    <property type="component" value="Unassembled WGS sequence"/>
</dbReference>
<reference evidence="6 7" key="1">
    <citation type="submission" date="2024-06" db="EMBL/GenBank/DDBJ databases">
        <title>Genomic Encyclopedia of Type Strains, Phase IV (KMG-IV): sequencing the most valuable type-strain genomes for metagenomic binning, comparative biology and taxonomic classification.</title>
        <authorList>
            <person name="Goeker M."/>
        </authorList>
    </citation>
    <scope>NUCLEOTIDE SEQUENCE [LARGE SCALE GENOMIC DNA]</scope>
    <source>
        <strain evidence="6 7">DSM 29780</strain>
    </source>
</reference>
<evidence type="ECO:0000259" key="5">
    <source>
        <dbReference type="Pfam" id="PF13844"/>
    </source>
</evidence>
<dbReference type="InterPro" id="IPR029489">
    <property type="entry name" value="OGT/SEC/SPY_C"/>
</dbReference>
<evidence type="ECO:0000256" key="2">
    <source>
        <dbReference type="ARBA" id="ARBA00022679"/>
    </source>
</evidence>
<keyword evidence="7" id="KW-1185">Reference proteome</keyword>
<keyword evidence="3" id="KW-0677">Repeat</keyword>
<protein>
    <recommendedName>
        <fullName evidence="5">O-GlcNAc transferase C-terminal domain-containing protein</fullName>
    </recommendedName>
</protein>
<dbReference type="EMBL" id="JBEPMB010000001">
    <property type="protein sequence ID" value="MET3613328.1"/>
    <property type="molecule type" value="Genomic_DNA"/>
</dbReference>
<evidence type="ECO:0000313" key="6">
    <source>
        <dbReference type="EMBL" id="MET3613328.1"/>
    </source>
</evidence>
<dbReference type="PANTHER" id="PTHR44366:SF1">
    <property type="entry name" value="UDP-N-ACETYLGLUCOSAMINE--PEPTIDE N-ACETYLGLUCOSAMINYLTRANSFERASE 110 KDA SUBUNIT"/>
    <property type="match status" value="1"/>
</dbReference>
<sequence>MQQYLVEAVTAYQAGDFERALVLLSHMPDGAMPLQALALKANIFARRGETRAAGETFLKAARMPGADRALLLRLAGRMLDQAGETALLAEAGVEILQSVRDDAALASATLGALLSGGRAAEAAGFVPLLDTSDPAQVMLGVAVLRAAKRIEALPPLLDAALRNFPTDGMLNAERFNAALDLCDFDTQADCLRRIMDETDDAGQNMFAAQSLHRRLMWSDDEAANTRPGLDQFLMARMVNGGPPARRRFGAEGEKIRIAYLSSDFYGHATMILLREVLMAHDRDRFEIGLFCYTSAERAAERESWPDLLKAAIVPLRDLDDAAAARVISGWRADILVDLKGFTGDNRLGIVAQSDAPVKVTWLGYPGSVIGVGLDYTISDRIVTPDSAKPFYDEKFCRLPESYQSNDSIARALPRAARRADHGLPESAFVFASFNNVSKINREMIDLWGQILLRTPGAIFWCLAPIAARGNLLAAFARVGIPADRLVFADATSYGPHMDRVPLADLALDTFPCNGHTTTSDLLWAGVPLVALSGKSFASRVSESLLHAAGLPELAVHDRAAYADLAVALHDNPQRLKEIRARLSENARILPLFDGERFTRHLEIAFEMMAARARAGLAADHIDVPALPPRQAPFR</sequence>
<evidence type="ECO:0000256" key="3">
    <source>
        <dbReference type="ARBA" id="ARBA00022737"/>
    </source>
</evidence>
<dbReference type="InterPro" id="IPR037919">
    <property type="entry name" value="OGT"/>
</dbReference>
<evidence type="ECO:0000313" key="7">
    <source>
        <dbReference type="Proteomes" id="UP001549047"/>
    </source>
</evidence>
<gene>
    <name evidence="6" type="ORF">ABID16_001633</name>
</gene>
<keyword evidence="4" id="KW-0802">TPR repeat</keyword>
<feature type="domain" description="O-GlcNAc transferase C-terminal" evidence="5">
    <location>
        <begin position="249"/>
        <end position="405"/>
    </location>
</feature>
<dbReference type="Pfam" id="PF13844">
    <property type="entry name" value="Glyco_transf_41"/>
    <property type="match status" value="2"/>
</dbReference>
<comment type="pathway">
    <text evidence="1">Protein modification; protein glycosylation.</text>
</comment>
<accession>A0ABV2IY21</accession>
<dbReference type="Gene3D" id="3.40.50.11380">
    <property type="match status" value="1"/>
</dbReference>
<keyword evidence="2" id="KW-0808">Transferase</keyword>
<dbReference type="RefSeq" id="WP_354555806.1">
    <property type="nucleotide sequence ID" value="NZ_JBEPMB010000001.1"/>
</dbReference>
<dbReference type="Gene3D" id="3.40.50.2000">
    <property type="entry name" value="Glycogen Phosphorylase B"/>
    <property type="match status" value="1"/>
</dbReference>
<evidence type="ECO:0000256" key="4">
    <source>
        <dbReference type="ARBA" id="ARBA00022803"/>
    </source>
</evidence>
<evidence type="ECO:0000256" key="1">
    <source>
        <dbReference type="ARBA" id="ARBA00004922"/>
    </source>
</evidence>